<organism evidence="2 3">
    <name type="scientific">Noviherbaspirillum autotrophicum</name>
    <dbReference type="NCBI Taxonomy" id="709839"/>
    <lineage>
        <taxon>Bacteria</taxon>
        <taxon>Pseudomonadati</taxon>
        <taxon>Pseudomonadota</taxon>
        <taxon>Betaproteobacteria</taxon>
        <taxon>Burkholderiales</taxon>
        <taxon>Oxalobacteraceae</taxon>
        <taxon>Noviherbaspirillum</taxon>
    </lineage>
</organism>
<feature type="transmembrane region" description="Helical" evidence="1">
    <location>
        <begin position="25"/>
        <end position="58"/>
    </location>
</feature>
<dbReference type="RefSeq" id="WP_040041589.1">
    <property type="nucleotide sequence ID" value="NZ_JWJG01000028.1"/>
</dbReference>
<gene>
    <name evidence="2" type="ORF">TSA66_22440</name>
</gene>
<feature type="transmembrane region" description="Helical" evidence="1">
    <location>
        <begin position="127"/>
        <end position="152"/>
    </location>
</feature>
<proteinExistence type="predicted"/>
<protein>
    <submittedName>
        <fullName evidence="2">Uncharacterized protein</fullName>
    </submittedName>
</protein>
<dbReference type="EMBL" id="JWJG01000028">
    <property type="protein sequence ID" value="KIF82958.1"/>
    <property type="molecule type" value="Genomic_DNA"/>
</dbReference>
<keyword evidence="3" id="KW-1185">Reference proteome</keyword>
<keyword evidence="1" id="KW-1133">Transmembrane helix</keyword>
<evidence type="ECO:0000313" key="3">
    <source>
        <dbReference type="Proteomes" id="UP000031572"/>
    </source>
</evidence>
<reference evidence="2 3" key="1">
    <citation type="submission" date="2014-12" db="EMBL/GenBank/DDBJ databases">
        <title>Denitrispirillum autotrophicum gen. nov., sp. nov., Denitrifying, Facultatively Autotrophic Bacteria Isolated from Rice Paddy Soil.</title>
        <authorList>
            <person name="Ishii S."/>
            <person name="Ashida N."/>
            <person name="Ohno H."/>
            <person name="Otsuka S."/>
            <person name="Yokota A."/>
            <person name="Senoo K."/>
        </authorList>
    </citation>
    <scope>NUCLEOTIDE SEQUENCE [LARGE SCALE GENOMIC DNA]</scope>
    <source>
        <strain evidence="2 3">TSA66</strain>
    </source>
</reference>
<evidence type="ECO:0000256" key="1">
    <source>
        <dbReference type="SAM" id="Phobius"/>
    </source>
</evidence>
<dbReference type="AlphaFoldDB" id="A0A0C1Y7T9"/>
<name>A0A0C1Y7T9_9BURK</name>
<evidence type="ECO:0000313" key="2">
    <source>
        <dbReference type="EMBL" id="KIF82958.1"/>
    </source>
</evidence>
<feature type="transmembrane region" description="Helical" evidence="1">
    <location>
        <begin position="70"/>
        <end position="95"/>
    </location>
</feature>
<feature type="transmembrane region" description="Helical" evidence="1">
    <location>
        <begin position="102"/>
        <end position="121"/>
    </location>
</feature>
<keyword evidence="1" id="KW-0812">Transmembrane</keyword>
<sequence>MELPDASLELVFSVEARVPRFKTGAVLLAAGAVFFAPAARAAAGTAFCAAAALTGAAFAKRLTAALVSSAAALLFTVVLAGLATVFGVATVVFLVGAVTPEIVFVSLLAVLPGDLALGALAGLVATFFVALLAAAFLVADLVTVAFIFILFLS</sequence>
<keyword evidence="1" id="KW-0472">Membrane</keyword>
<accession>A0A0C1Y7T9</accession>
<comment type="caution">
    <text evidence="2">The sequence shown here is derived from an EMBL/GenBank/DDBJ whole genome shotgun (WGS) entry which is preliminary data.</text>
</comment>
<dbReference type="Proteomes" id="UP000031572">
    <property type="component" value="Unassembled WGS sequence"/>
</dbReference>